<dbReference type="AlphaFoldDB" id="A0A357VN45"/>
<dbReference type="Proteomes" id="UP000264445">
    <property type="component" value="Unassembled WGS sequence"/>
</dbReference>
<dbReference type="PANTHER" id="PTHR37313">
    <property type="entry name" value="UPF0749 PROTEIN RV1825"/>
    <property type="match status" value="1"/>
</dbReference>
<dbReference type="InterPro" id="IPR010273">
    <property type="entry name" value="DUF881"/>
</dbReference>
<gene>
    <name evidence="3" type="ORF">DEA61_04300</name>
</gene>
<dbReference type="EMBL" id="DOLB01000075">
    <property type="protein sequence ID" value="HBT49061.1"/>
    <property type="molecule type" value="Genomic_DNA"/>
</dbReference>
<evidence type="ECO:0000313" key="3">
    <source>
        <dbReference type="EMBL" id="HBT49061.1"/>
    </source>
</evidence>
<evidence type="ECO:0000256" key="2">
    <source>
        <dbReference type="SAM" id="Coils"/>
    </source>
</evidence>
<dbReference type="Gene3D" id="3.30.70.1880">
    <property type="entry name" value="Protein of unknown function DUF881"/>
    <property type="match status" value="1"/>
</dbReference>
<comment type="caution">
    <text evidence="3">The sequence shown here is derived from an EMBL/GenBank/DDBJ whole genome shotgun (WGS) entry which is preliminary data.</text>
</comment>
<sequence>MEKLKGKLLQILSLFLVFVTMGFMISMQIKTVQGGIKQPLPPVSSTNYARVEELTQQLKKVQEEKQNLEQQLAELTKRFQEYEEAASKNDAALKNLQKDVENYKALAGFTDMVGPGVIVTVSDSDLQPREGEDPNLYLVHDEDLLNIVNELKAGGAEAIAINDQRLIATSEIRCVGPTININSTRYAPPYVIKAIGNPETLVASLKLKGGIIETLEFYGIKVDIQTSDKVVVPGYSEPVKFFYAKPINNP</sequence>
<accession>A0A357VN45</accession>
<keyword evidence="2" id="KW-0175">Coiled coil</keyword>
<feature type="coiled-coil region" evidence="2">
    <location>
        <begin position="51"/>
        <end position="99"/>
    </location>
</feature>
<reference evidence="3 4" key="1">
    <citation type="journal article" date="2018" name="Nat. Biotechnol.">
        <title>A standardized bacterial taxonomy based on genome phylogeny substantially revises the tree of life.</title>
        <authorList>
            <person name="Parks D.H."/>
            <person name="Chuvochina M."/>
            <person name="Waite D.W."/>
            <person name="Rinke C."/>
            <person name="Skarshewski A."/>
            <person name="Chaumeil P.A."/>
            <person name="Hugenholtz P."/>
        </authorList>
    </citation>
    <scope>NUCLEOTIDE SEQUENCE [LARGE SCALE GENOMIC DNA]</scope>
    <source>
        <strain evidence="3">UBA12544</strain>
    </source>
</reference>
<proteinExistence type="inferred from homology"/>
<evidence type="ECO:0008006" key="5">
    <source>
        <dbReference type="Google" id="ProtNLM"/>
    </source>
</evidence>
<evidence type="ECO:0000313" key="4">
    <source>
        <dbReference type="Proteomes" id="UP000264445"/>
    </source>
</evidence>
<protein>
    <recommendedName>
        <fullName evidence="5">DUF881 domain-containing protein</fullName>
    </recommendedName>
</protein>
<dbReference type="PANTHER" id="PTHR37313:SF2">
    <property type="entry name" value="UPF0749 PROTEIN YLXX"/>
    <property type="match status" value="1"/>
</dbReference>
<name>A0A357VN45_9THEO</name>
<organism evidence="3 4">
    <name type="scientific">Caldanaerobacter subterraneus</name>
    <dbReference type="NCBI Taxonomy" id="911092"/>
    <lineage>
        <taxon>Bacteria</taxon>
        <taxon>Bacillati</taxon>
        <taxon>Bacillota</taxon>
        <taxon>Clostridia</taxon>
        <taxon>Thermoanaerobacterales</taxon>
        <taxon>Thermoanaerobacteraceae</taxon>
        <taxon>Caldanaerobacter</taxon>
    </lineage>
</organism>
<comment type="similarity">
    <text evidence="1">Belongs to the UPF0749 family.</text>
</comment>
<dbReference type="SUPFAM" id="SSF90257">
    <property type="entry name" value="Myosin rod fragments"/>
    <property type="match status" value="1"/>
</dbReference>
<dbReference type="RefSeq" id="WP_132040076.1">
    <property type="nucleotide sequence ID" value="NZ_DOLB01000075.1"/>
</dbReference>
<evidence type="ECO:0000256" key="1">
    <source>
        <dbReference type="ARBA" id="ARBA00009108"/>
    </source>
</evidence>
<dbReference type="Pfam" id="PF05949">
    <property type="entry name" value="DUF881"/>
    <property type="match status" value="1"/>
</dbReference>